<keyword evidence="4" id="KW-1185">Reference proteome</keyword>
<proteinExistence type="predicted"/>
<comment type="caution">
    <text evidence="3">The sequence shown here is derived from an EMBL/GenBank/DDBJ whole genome shotgun (WGS) entry which is preliminary data.</text>
</comment>
<feature type="domain" description="RelA/SpoT" evidence="2">
    <location>
        <begin position="46"/>
        <end position="179"/>
    </location>
</feature>
<evidence type="ECO:0000313" key="3">
    <source>
        <dbReference type="EMBL" id="GFZ86982.1"/>
    </source>
</evidence>
<dbReference type="CDD" id="cd05399">
    <property type="entry name" value="NT_Rel-Spo_like"/>
    <property type="match status" value="1"/>
</dbReference>
<gene>
    <name evidence="3" type="ORF">GCM10008018_36410</name>
</gene>
<organism evidence="3 4">
    <name type="scientific">Paenibacillus marchantiophytorum</name>
    <dbReference type="NCBI Taxonomy" id="1619310"/>
    <lineage>
        <taxon>Bacteria</taxon>
        <taxon>Bacillati</taxon>
        <taxon>Bacillota</taxon>
        <taxon>Bacilli</taxon>
        <taxon>Bacillales</taxon>
        <taxon>Paenibacillaceae</taxon>
        <taxon>Paenibacillus</taxon>
    </lineage>
</organism>
<dbReference type="InterPro" id="IPR043519">
    <property type="entry name" value="NT_sf"/>
</dbReference>
<dbReference type="Proteomes" id="UP000615455">
    <property type="component" value="Unassembled WGS sequence"/>
</dbReference>
<reference evidence="4" key="1">
    <citation type="journal article" date="2019" name="Int. J. Syst. Evol. Microbiol.">
        <title>The Global Catalogue of Microorganisms (GCM) 10K type strain sequencing project: providing services to taxonomists for standard genome sequencing and annotation.</title>
        <authorList>
            <consortium name="The Broad Institute Genomics Platform"/>
            <consortium name="The Broad Institute Genome Sequencing Center for Infectious Disease"/>
            <person name="Wu L."/>
            <person name="Ma J."/>
        </authorList>
    </citation>
    <scope>NUCLEOTIDE SEQUENCE [LARGE SCALE GENOMIC DNA]</scope>
    <source>
        <strain evidence="4">CGMCC 1.15043</strain>
    </source>
</reference>
<dbReference type="Gene3D" id="3.30.460.10">
    <property type="entry name" value="Beta Polymerase, domain 2"/>
    <property type="match status" value="1"/>
</dbReference>
<dbReference type="PANTHER" id="PTHR41773:SF1">
    <property type="entry name" value="RELA_SPOT DOMAIN-CONTAINING PROTEIN"/>
    <property type="match status" value="1"/>
</dbReference>
<evidence type="ECO:0000313" key="4">
    <source>
        <dbReference type="Proteomes" id="UP000615455"/>
    </source>
</evidence>
<comment type="pathway">
    <text evidence="1">Purine metabolism; ppGpp biosynthesis; ppGpp from GTP: step 1/2.</text>
</comment>
<evidence type="ECO:0000259" key="2">
    <source>
        <dbReference type="SMART" id="SM00954"/>
    </source>
</evidence>
<accession>A0ABQ1EUE6</accession>
<dbReference type="PANTHER" id="PTHR41773">
    <property type="entry name" value="GTP PYROPHOSPHATASE-RELATED"/>
    <property type="match status" value="1"/>
</dbReference>
<dbReference type="EMBL" id="BMHE01000018">
    <property type="protein sequence ID" value="GFZ86982.1"/>
    <property type="molecule type" value="Genomic_DNA"/>
</dbReference>
<dbReference type="InterPro" id="IPR007685">
    <property type="entry name" value="RelA_SpoT"/>
</dbReference>
<protein>
    <recommendedName>
        <fullName evidence="2">RelA/SpoT domain-containing protein</fullName>
    </recommendedName>
</protein>
<dbReference type="Pfam" id="PF04607">
    <property type="entry name" value="RelA_SpoT"/>
    <property type="match status" value="1"/>
</dbReference>
<dbReference type="RefSeq" id="WP_189013649.1">
    <property type="nucleotide sequence ID" value="NZ_BMHE01000018.1"/>
</dbReference>
<name>A0ABQ1EUE6_9BACL</name>
<evidence type="ECO:0000256" key="1">
    <source>
        <dbReference type="ARBA" id="ARBA00004976"/>
    </source>
</evidence>
<dbReference type="SMART" id="SM00954">
    <property type="entry name" value="RelA_SpoT"/>
    <property type="match status" value="1"/>
</dbReference>
<sequence>MSISVVDKFLNRYSREYDYYSKLAFLCAQKCESLLEENGIRAIVTSRAKRPDRLREKLEKRDQERPYTRVEAVYDDIVDLAGVRIAIYFPKDREEIDKIINNTFYVHKKKVFPGSTVSTYEKRFSGYWAYHYRISLKENSTEAFTRYDDGIIEIQVASVLMHAWAEVEHDLVYKPLSGILSDEEYKILDELNGLVLTGEIALERLQDAAKKRVAEKGRPFNSHFELASFLYEAMKNDEKKGKQDPILGNTELLYSFLEKVSLNEPTKLEVYVQRLDPDTEKRNIVDQIIDYIITGNEEGYTIFNETKREYNKKSQSHILREDSQSLNRNSAFGHFMSTWVALEYLISEIAKEKGLNASLPVYNSNTLREMNIMSKKTLYELDSLKRLRNEVVHGIKVPEEEALLSAATYIENLIRQMRDELDERYKNLVDYVVEKFNLNIEL</sequence>
<dbReference type="SUPFAM" id="SSF81301">
    <property type="entry name" value="Nucleotidyltransferase"/>
    <property type="match status" value="1"/>
</dbReference>